<dbReference type="OrthoDB" id="31271at2157"/>
<dbReference type="GO" id="GO:0032259">
    <property type="term" value="P:methylation"/>
    <property type="evidence" value="ECO:0007669"/>
    <property type="project" value="UniProtKB-KW"/>
</dbReference>
<keyword evidence="4" id="KW-0489">Methyltransferase</keyword>
<keyword evidence="5" id="KW-1185">Reference proteome</keyword>
<evidence type="ECO:0000259" key="3">
    <source>
        <dbReference type="Pfam" id="PF05175"/>
    </source>
</evidence>
<protein>
    <recommendedName>
        <fullName evidence="2">Methyltransferase-like protein 5</fullName>
    </recommendedName>
</protein>
<dbReference type="GO" id="GO:0003676">
    <property type="term" value="F:nucleic acid binding"/>
    <property type="evidence" value="ECO:0007669"/>
    <property type="project" value="InterPro"/>
</dbReference>
<evidence type="ECO:0000313" key="4">
    <source>
        <dbReference type="EMBL" id="ADI31302.1"/>
    </source>
</evidence>
<dbReference type="Proteomes" id="UP000002573">
    <property type="component" value="Chromosome"/>
</dbReference>
<dbReference type="InterPro" id="IPR002052">
    <property type="entry name" value="DNA_methylase_N6_adenine_CS"/>
</dbReference>
<dbReference type="CDD" id="cd02440">
    <property type="entry name" value="AdoMet_MTases"/>
    <property type="match status" value="1"/>
</dbReference>
<gene>
    <name evidence="4" type="ordered locus">Shell_0159</name>
</gene>
<dbReference type="SUPFAM" id="SSF53335">
    <property type="entry name" value="S-adenosyl-L-methionine-dependent methyltransferases"/>
    <property type="match status" value="1"/>
</dbReference>
<dbReference type="RefSeq" id="WP_013142500.1">
    <property type="nucleotide sequence ID" value="NC_014205.1"/>
</dbReference>
<dbReference type="InterPro" id="IPR029063">
    <property type="entry name" value="SAM-dependent_MTases_sf"/>
</dbReference>
<proteinExistence type="inferred from homology"/>
<dbReference type="GO" id="GO:0008757">
    <property type="term" value="F:S-adenosylmethionine-dependent methyltransferase activity"/>
    <property type="evidence" value="ECO:0007669"/>
    <property type="project" value="UniProtKB-ARBA"/>
</dbReference>
<dbReference type="eggNOG" id="arCOG00910">
    <property type="taxonomic scope" value="Archaea"/>
</dbReference>
<dbReference type="STRING" id="591019.Shell_0159"/>
<dbReference type="InterPro" id="IPR051720">
    <property type="entry name" value="rRNA_MeTrfase/Polyamine_Synth"/>
</dbReference>
<feature type="domain" description="Methyltransferase small" evidence="3">
    <location>
        <begin position="37"/>
        <end position="130"/>
    </location>
</feature>
<dbReference type="HOGENOM" id="CLU_074702_1_1_2"/>
<name>D7DAV5_STAHD</name>
<dbReference type="KEGG" id="shc:Shell_0159"/>
<reference evidence="4 5" key="2">
    <citation type="journal article" date="2011" name="Stand. Genomic Sci.">
        <title>Complete genome sequence of Staphylothermus hellenicus P8.</title>
        <authorList>
            <person name="Anderson I."/>
            <person name="Wirth R."/>
            <person name="Lucas S."/>
            <person name="Copeland A."/>
            <person name="Lapidus A."/>
            <person name="Cheng J.F."/>
            <person name="Goodwin L."/>
            <person name="Pitluck S."/>
            <person name="Davenport K."/>
            <person name="Detter J.C."/>
            <person name="Han C."/>
            <person name="Tapia R."/>
            <person name="Land M."/>
            <person name="Hauser L."/>
            <person name="Pati A."/>
            <person name="Mikhailova N."/>
            <person name="Woyke T."/>
            <person name="Klenk H.P."/>
            <person name="Kyrpides N."/>
            <person name="Ivanova N."/>
        </authorList>
    </citation>
    <scope>NUCLEOTIDE SEQUENCE [LARGE SCALE GENOMIC DNA]</scope>
    <source>
        <strain evidence="5">DSM 12710 / JCM 10830 / BK20S6-10-b1 / P8</strain>
    </source>
</reference>
<evidence type="ECO:0000313" key="5">
    <source>
        <dbReference type="Proteomes" id="UP000002573"/>
    </source>
</evidence>
<dbReference type="PROSITE" id="PS00092">
    <property type="entry name" value="N6_MTASE"/>
    <property type="match status" value="1"/>
</dbReference>
<dbReference type="PANTHER" id="PTHR23290:SF0">
    <property type="entry name" value="RRNA N6-ADENOSINE-METHYLTRANSFERASE METTL5"/>
    <property type="match status" value="1"/>
</dbReference>
<evidence type="ECO:0000256" key="2">
    <source>
        <dbReference type="ARBA" id="ARBA00041374"/>
    </source>
</evidence>
<evidence type="ECO:0000256" key="1">
    <source>
        <dbReference type="ARBA" id="ARBA00009741"/>
    </source>
</evidence>
<accession>D7DAV5</accession>
<dbReference type="Gene3D" id="3.40.50.150">
    <property type="entry name" value="Vaccinia Virus protein VP39"/>
    <property type="match status" value="1"/>
</dbReference>
<keyword evidence="4" id="KW-0808">Transferase</keyword>
<dbReference type="EMBL" id="CP002051">
    <property type="protein sequence ID" value="ADI31302.1"/>
    <property type="molecule type" value="Genomic_DNA"/>
</dbReference>
<reference evidence="5" key="1">
    <citation type="submission" date="2010-05" db="EMBL/GenBank/DDBJ databases">
        <title>Complete sequence of Staphylothermus hellenicus DSM 12710.</title>
        <authorList>
            <consortium name="US DOE Joint Genome Institute"/>
            <person name="Lucas S."/>
            <person name="Copeland A."/>
            <person name="Lapidus A."/>
            <person name="Cheng J.-F."/>
            <person name="Bruce D."/>
            <person name="Goodwin L."/>
            <person name="Pitluck S."/>
            <person name="Davenport K."/>
            <person name="Detter J.C."/>
            <person name="Han C."/>
            <person name="Tapia R."/>
            <person name="Larimer F."/>
            <person name="Land M."/>
            <person name="Hauser L."/>
            <person name="Kyrpides N."/>
            <person name="Mikhailova N."/>
            <person name="Anderson I.J."/>
            <person name="Woyke T."/>
        </authorList>
    </citation>
    <scope>NUCLEOTIDE SEQUENCE [LARGE SCALE GENOMIC DNA]</scope>
    <source>
        <strain evidence="5">DSM 12710 / JCM 10830 / BK20S6-10-b1 / P8</strain>
    </source>
</reference>
<dbReference type="Pfam" id="PF05175">
    <property type="entry name" value="MTS"/>
    <property type="match status" value="1"/>
</dbReference>
<dbReference type="GeneID" id="9233448"/>
<sequence length="211" mass="24066">MLINKAKLEKILSKYPSISNPKRQYEQYETPSSIAASMLWNAFIRKDITGKKIADLGCGNLKLGYGALFLGAKLVVGVDIDESLVGQAESILRDLGGDYSAKTLLINSDIRDLFINSVDTVIMNPPFGVVRRNRGLDILFLKKAMEISESIYTIHKYSPRLTRIIEELANAFGFKIIYSEQLLFPIPMLFETHRRKIYRVKVIFYVLKRKQ</sequence>
<dbReference type="InterPro" id="IPR007848">
    <property type="entry name" value="Small_mtfrase_dom"/>
</dbReference>
<dbReference type="PANTHER" id="PTHR23290">
    <property type="entry name" value="RRNA N6-ADENOSINE-METHYLTRANSFERASE METTL5"/>
    <property type="match status" value="1"/>
</dbReference>
<organism evidence="4 5">
    <name type="scientific">Staphylothermus hellenicus (strain DSM 12710 / JCM 10830 / BK20S6-10-b1 / P8)</name>
    <dbReference type="NCBI Taxonomy" id="591019"/>
    <lineage>
        <taxon>Archaea</taxon>
        <taxon>Thermoproteota</taxon>
        <taxon>Thermoprotei</taxon>
        <taxon>Desulfurococcales</taxon>
        <taxon>Desulfurococcaceae</taxon>
        <taxon>Staphylothermus</taxon>
    </lineage>
</organism>
<dbReference type="AlphaFoldDB" id="D7DAV5"/>
<comment type="similarity">
    <text evidence="1">Belongs to the methyltransferase superfamily. PrmA family.</text>
</comment>